<sequence>MSGDSSTETPGFAETRIAAAGETWDAVRTNRFLGLQAVERLGSTAGPVIVEPTAVYFLVPAGSTRTWDVPQSTGLSDTHYVVLPAQGKTQPPGPYWLLPPRRPLGNTDDLRRALEAVQGPRPTESNVDLASLTVDQIKGFTCALCGNRLYADRPLGTFTTTEGLCTEPTELWACAPTCSALPPR</sequence>
<dbReference type="RefSeq" id="WP_176145745.1">
    <property type="nucleotide sequence ID" value="NZ_CP054927.1"/>
</dbReference>
<reference evidence="1 2" key="1">
    <citation type="submission" date="2020-06" db="EMBL/GenBank/DDBJ databases">
        <title>Genome mining for natural products.</title>
        <authorList>
            <person name="Zhang B."/>
            <person name="Shi J."/>
            <person name="Ge H."/>
        </authorList>
    </citation>
    <scope>NUCLEOTIDE SEQUENCE [LARGE SCALE GENOMIC DNA]</scope>
    <source>
        <strain evidence="1 2">NA06532</strain>
        <plasmid evidence="1 2">unnamed1</plasmid>
    </source>
</reference>
<accession>A0A7H8N0D8</accession>
<dbReference type="EMBL" id="CP054927">
    <property type="protein sequence ID" value="QKW47872.1"/>
    <property type="molecule type" value="Genomic_DNA"/>
</dbReference>
<name>A0A7H8N0D8_STRMI</name>
<dbReference type="AlphaFoldDB" id="A0A7H8N0D8"/>
<keyword evidence="1" id="KW-0614">Plasmid</keyword>
<proteinExistence type="predicted"/>
<dbReference type="GeneID" id="87636609"/>
<protein>
    <submittedName>
        <fullName evidence="1">Uncharacterized protein</fullName>
    </submittedName>
</protein>
<dbReference type="Proteomes" id="UP000509345">
    <property type="component" value="Plasmid unnamed1"/>
</dbReference>
<gene>
    <name evidence="1" type="ORF">HUT09_35670</name>
</gene>
<organism evidence="1 2">
    <name type="scientific">Streptomyces microflavus</name>
    <name type="common">Streptomyces lipmanii</name>
    <dbReference type="NCBI Taxonomy" id="1919"/>
    <lineage>
        <taxon>Bacteria</taxon>
        <taxon>Bacillati</taxon>
        <taxon>Actinomycetota</taxon>
        <taxon>Actinomycetes</taxon>
        <taxon>Kitasatosporales</taxon>
        <taxon>Streptomycetaceae</taxon>
        <taxon>Streptomyces</taxon>
    </lineage>
</organism>
<evidence type="ECO:0000313" key="1">
    <source>
        <dbReference type="EMBL" id="QKW47872.1"/>
    </source>
</evidence>
<geneLocation type="plasmid" evidence="1 2">
    <name>unnamed1</name>
</geneLocation>
<evidence type="ECO:0000313" key="2">
    <source>
        <dbReference type="Proteomes" id="UP000509345"/>
    </source>
</evidence>